<gene>
    <name evidence="2" type="ORF">CVT26_000200</name>
</gene>
<keyword evidence="1" id="KW-1133">Transmembrane helix</keyword>
<keyword evidence="1" id="KW-0472">Membrane</keyword>
<keyword evidence="3" id="KW-1185">Reference proteome</keyword>
<feature type="transmembrane region" description="Helical" evidence="1">
    <location>
        <begin position="427"/>
        <end position="453"/>
    </location>
</feature>
<feature type="transmembrane region" description="Helical" evidence="1">
    <location>
        <begin position="337"/>
        <end position="358"/>
    </location>
</feature>
<dbReference type="EMBL" id="NHYE01005657">
    <property type="protein sequence ID" value="PPQ65223.1"/>
    <property type="molecule type" value="Genomic_DNA"/>
</dbReference>
<organism evidence="2 3">
    <name type="scientific">Gymnopilus dilepis</name>
    <dbReference type="NCBI Taxonomy" id="231916"/>
    <lineage>
        <taxon>Eukaryota</taxon>
        <taxon>Fungi</taxon>
        <taxon>Dikarya</taxon>
        <taxon>Basidiomycota</taxon>
        <taxon>Agaricomycotina</taxon>
        <taxon>Agaricomycetes</taxon>
        <taxon>Agaricomycetidae</taxon>
        <taxon>Agaricales</taxon>
        <taxon>Agaricineae</taxon>
        <taxon>Hymenogastraceae</taxon>
        <taxon>Gymnopilus</taxon>
    </lineage>
</organism>
<dbReference type="OrthoDB" id="3208379at2759"/>
<protein>
    <recommendedName>
        <fullName evidence="4">WW domain-containing protein</fullName>
    </recommendedName>
</protein>
<evidence type="ECO:0000313" key="2">
    <source>
        <dbReference type="EMBL" id="PPQ65223.1"/>
    </source>
</evidence>
<feature type="transmembrane region" description="Helical" evidence="1">
    <location>
        <begin position="256"/>
        <end position="276"/>
    </location>
</feature>
<evidence type="ECO:0000256" key="1">
    <source>
        <dbReference type="SAM" id="Phobius"/>
    </source>
</evidence>
<evidence type="ECO:0008006" key="4">
    <source>
        <dbReference type="Google" id="ProtNLM"/>
    </source>
</evidence>
<proteinExistence type="predicted"/>
<dbReference type="Proteomes" id="UP000284706">
    <property type="component" value="Unassembled WGS sequence"/>
</dbReference>
<dbReference type="AlphaFoldDB" id="A0A409VG39"/>
<feature type="transmembrane region" description="Helical" evidence="1">
    <location>
        <begin position="311"/>
        <end position="331"/>
    </location>
</feature>
<evidence type="ECO:0000313" key="3">
    <source>
        <dbReference type="Proteomes" id="UP000284706"/>
    </source>
</evidence>
<comment type="caution">
    <text evidence="2">The sequence shown here is derived from an EMBL/GenBank/DDBJ whole genome shotgun (WGS) entry which is preliminary data.</text>
</comment>
<accession>A0A409VG39</accession>
<keyword evidence="1" id="KW-0812">Transmembrane</keyword>
<dbReference type="InParanoid" id="A0A409VG39"/>
<sequence length="479" mass="54637">MDYSRSSTLLNVPTLGDNIFAHTESEKDDDWRLCIHSQGWIYFYHPRLKIVTDHDIREPGILAALEDSRSHYPLDDLTDGMEVQLVQTRSAAKVSENSFSSWNLTINHKHCVASYNFEEVRNDNPALLGPNRLNRCRRLYWNYLWKHPSHVPTPPRAIEDASDALTWFYTDNLISGQKSTVPFSKSECEELSRVVRDLALPSNTNSISKTTFLAWLMREVCSYRDAESWGQHTQKSYAERTQKFRSHQSTTNPPPFIDFIINFVINVLFFGIPHTYRAHVKATSEFRGRLSNVQKNWESYVERLVREYSHFLLISTVLLSATVGFLAVPDVPEGAQVAAYISTFASLGSIIVGVFSIWRHQANTRTADSYTYMHNIQHNYFGFYGHAILLSLPPTLLVWAILTFTISVVASILNTASGAAWTKLSTWSVVAIFIVLLLAVLLALYTFSIVWTLERRTAKIWHRLTTFCLGLKIRTSSAA</sequence>
<reference evidence="2 3" key="1">
    <citation type="journal article" date="2018" name="Evol. Lett.">
        <title>Horizontal gene cluster transfer increased hallucinogenic mushroom diversity.</title>
        <authorList>
            <person name="Reynolds H.T."/>
            <person name="Vijayakumar V."/>
            <person name="Gluck-Thaler E."/>
            <person name="Korotkin H.B."/>
            <person name="Matheny P.B."/>
            <person name="Slot J.C."/>
        </authorList>
    </citation>
    <scope>NUCLEOTIDE SEQUENCE [LARGE SCALE GENOMIC DNA]</scope>
    <source>
        <strain evidence="2 3">SRW20</strain>
    </source>
</reference>
<name>A0A409VG39_9AGAR</name>